<organism evidence="2 3">
    <name type="scientific">Candidatus Gallionella acididurans</name>
    <dbReference type="NCBI Taxonomy" id="1796491"/>
    <lineage>
        <taxon>Bacteria</taxon>
        <taxon>Pseudomonadati</taxon>
        <taxon>Pseudomonadota</taxon>
        <taxon>Betaproteobacteria</taxon>
        <taxon>Nitrosomonadales</taxon>
        <taxon>Gallionellaceae</taxon>
        <taxon>Gallionella</taxon>
    </lineage>
</organism>
<dbReference type="InterPro" id="IPR014756">
    <property type="entry name" value="Ig_E-set"/>
</dbReference>
<reference evidence="2 3" key="1">
    <citation type="submission" date="2016-02" db="EMBL/GenBank/DDBJ databases">
        <authorList>
            <person name="Wen L."/>
            <person name="He K."/>
            <person name="Yang H."/>
        </authorList>
    </citation>
    <scope>NUCLEOTIDE SEQUENCE [LARGE SCALE GENOMIC DNA]</scope>
    <source>
        <strain evidence="2">ShG14-8</strain>
    </source>
</reference>
<reference evidence="2 3" key="2">
    <citation type="submission" date="2016-03" db="EMBL/GenBank/DDBJ databases">
        <title>New uncultured bacterium of the family Gallionellaceae from acid mine drainage: description and reconstruction of genome based on metagenomic analysis of microbial community.</title>
        <authorList>
            <person name="Kadnikov V."/>
            <person name="Ivasenko D."/>
            <person name="Beletsky A."/>
            <person name="Mardanov A."/>
            <person name="Danilova E."/>
            <person name="Pimenov N."/>
            <person name="Karnachuk O."/>
            <person name="Ravin N."/>
        </authorList>
    </citation>
    <scope>NUCLEOTIDE SEQUENCE [LARGE SCALE GENOMIC DNA]</scope>
    <source>
        <strain evidence="2">ShG14-8</strain>
    </source>
</reference>
<evidence type="ECO:0000313" key="2">
    <source>
        <dbReference type="EMBL" id="KXS30739.1"/>
    </source>
</evidence>
<dbReference type="EMBL" id="LSLI01000152">
    <property type="protein sequence ID" value="KXS30739.1"/>
    <property type="molecule type" value="Genomic_DNA"/>
</dbReference>
<protein>
    <submittedName>
        <fullName evidence="2">Sulfur oxidation protein SoxZ</fullName>
    </submittedName>
</protein>
<evidence type="ECO:0000313" key="3">
    <source>
        <dbReference type="Proteomes" id="UP000070578"/>
    </source>
</evidence>
<dbReference type="Proteomes" id="UP000070578">
    <property type="component" value="Unassembled WGS sequence"/>
</dbReference>
<accession>A0A139BP51</accession>
<name>A0A139BP51_9PROT</name>
<sequence length="104" mass="11369">MDNEMKMRATMQGDVADVKVLIKHIMETGLRKDPTTKQFIPAHFINQVVASLNGVTVLDMQWGVAVSKNPFFGFKVKGAKPGDKITVNAVDNLGTKFYGETAVA</sequence>
<comment type="caution">
    <text evidence="2">The sequence shown here is derived from an EMBL/GenBank/DDBJ whole genome shotgun (WGS) entry which is preliminary data.</text>
</comment>
<dbReference type="InterPro" id="IPR030995">
    <property type="entry name" value="SoxZ"/>
</dbReference>
<dbReference type="Pfam" id="PF08770">
    <property type="entry name" value="SoxZ"/>
    <property type="match status" value="1"/>
</dbReference>
<proteinExistence type="predicted"/>
<gene>
    <name evidence="2" type="ORF">AWT59_3133</name>
</gene>
<dbReference type="SUPFAM" id="SSF81296">
    <property type="entry name" value="E set domains"/>
    <property type="match status" value="1"/>
</dbReference>
<evidence type="ECO:0000259" key="1">
    <source>
        <dbReference type="Pfam" id="PF08770"/>
    </source>
</evidence>
<dbReference type="InterPro" id="IPR014880">
    <property type="entry name" value="SoxZ_dom"/>
</dbReference>
<dbReference type="Gene3D" id="2.60.40.10">
    <property type="entry name" value="Immunoglobulins"/>
    <property type="match status" value="1"/>
</dbReference>
<feature type="domain" description="Sulphur oxidation protein SoxZ" evidence="1">
    <location>
        <begin position="7"/>
        <end position="100"/>
    </location>
</feature>
<dbReference type="InterPro" id="IPR013783">
    <property type="entry name" value="Ig-like_fold"/>
</dbReference>
<dbReference type="AlphaFoldDB" id="A0A139BP51"/>
<dbReference type="NCBIfam" id="TIGR04490">
    <property type="entry name" value="SoxZ_true"/>
    <property type="match status" value="1"/>
</dbReference>